<feature type="transmembrane region" description="Helical" evidence="1">
    <location>
        <begin position="133"/>
        <end position="159"/>
    </location>
</feature>
<protein>
    <recommendedName>
        <fullName evidence="4">HTH luxR-type domain-containing protein</fullName>
    </recommendedName>
</protein>
<reference evidence="2 3" key="1">
    <citation type="submission" date="2018-04" db="EMBL/GenBank/DDBJ databases">
        <title>Chryseobacterium oncorhynchi 701B-08T from rainbow trout, and Chryseobacterium viscerum 687B-08T from diseased fish.</title>
        <authorList>
            <person name="Jeong J.-J."/>
            <person name="Lee Y.J."/>
            <person name="Pathiraja D."/>
            <person name="Park B."/>
            <person name="Choi I.-G."/>
            <person name="Kim K.D."/>
        </authorList>
    </citation>
    <scope>NUCLEOTIDE SEQUENCE [LARGE SCALE GENOMIC DNA]</scope>
    <source>
        <strain evidence="2 3">687B-08</strain>
    </source>
</reference>
<organism evidence="2 3">
    <name type="scientific">Chryseobacterium viscerum</name>
    <dbReference type="NCBI Taxonomy" id="1037377"/>
    <lineage>
        <taxon>Bacteria</taxon>
        <taxon>Pseudomonadati</taxon>
        <taxon>Bacteroidota</taxon>
        <taxon>Flavobacteriia</taxon>
        <taxon>Flavobacteriales</taxon>
        <taxon>Weeksellaceae</taxon>
        <taxon>Chryseobacterium group</taxon>
        <taxon>Chryseobacterium</taxon>
    </lineage>
</organism>
<evidence type="ECO:0000256" key="1">
    <source>
        <dbReference type="SAM" id="Phobius"/>
    </source>
</evidence>
<dbReference type="SUPFAM" id="SSF46894">
    <property type="entry name" value="C-terminal effector domain of the bipartite response regulators"/>
    <property type="match status" value="1"/>
</dbReference>
<dbReference type="AlphaFoldDB" id="A0A316WUZ2"/>
<evidence type="ECO:0000313" key="2">
    <source>
        <dbReference type="EMBL" id="PWN65302.1"/>
    </source>
</evidence>
<dbReference type="InterPro" id="IPR016032">
    <property type="entry name" value="Sig_transdc_resp-reg_C-effctor"/>
</dbReference>
<feature type="transmembrane region" description="Helical" evidence="1">
    <location>
        <begin position="99"/>
        <end position="121"/>
    </location>
</feature>
<keyword evidence="1" id="KW-1133">Transmembrane helix</keyword>
<dbReference type="GO" id="GO:0006355">
    <property type="term" value="P:regulation of DNA-templated transcription"/>
    <property type="evidence" value="ECO:0007669"/>
    <property type="project" value="InterPro"/>
</dbReference>
<accession>A0A316WUZ2</accession>
<keyword evidence="1" id="KW-0812">Transmembrane</keyword>
<gene>
    <name evidence="2" type="ORF">C1634_000725</name>
</gene>
<feature type="transmembrane region" description="Helical" evidence="1">
    <location>
        <begin position="171"/>
        <end position="190"/>
    </location>
</feature>
<dbReference type="RefSeq" id="WP_109737770.1">
    <property type="nucleotide sequence ID" value="NZ_PPEG02000001.1"/>
</dbReference>
<sequence length="310" mass="36477">MKGIEIINKLEDKIFNIGIDETQGIIEKEKNKLINIYIFFITITIPLLILAFLIWTPGYNFFFNVIGFMILFGSYFVFTNLRFNTFVKFLYILANIFEIFFNSSFYGTGFILELYFIPYLLATSFLFDFKKDIYYVTLIFSLVFFLIIVNHITDFRLFYNKRYTADFHENLGDITSIYSLLFIILNIYFINRKDNIIKTNIDANNPLQKESMNVDQLQDFISKSKKSNDGFMTEFNYFFSDFIKKLLAINPKLIASELEVCAMLKLNFSTKEIAVSTNSTIAAINRKKNRLRKKLNISSTEDLNIWIIKL</sequence>
<dbReference type="GO" id="GO:0003677">
    <property type="term" value="F:DNA binding"/>
    <property type="evidence" value="ECO:0007669"/>
    <property type="project" value="InterPro"/>
</dbReference>
<proteinExistence type="predicted"/>
<feature type="transmembrane region" description="Helical" evidence="1">
    <location>
        <begin position="61"/>
        <end position="78"/>
    </location>
</feature>
<evidence type="ECO:0000313" key="3">
    <source>
        <dbReference type="Proteomes" id="UP000236413"/>
    </source>
</evidence>
<dbReference type="EMBL" id="PPEG02000001">
    <property type="protein sequence ID" value="PWN65302.1"/>
    <property type="molecule type" value="Genomic_DNA"/>
</dbReference>
<comment type="caution">
    <text evidence="2">The sequence shown here is derived from an EMBL/GenBank/DDBJ whole genome shotgun (WGS) entry which is preliminary data.</text>
</comment>
<keyword evidence="1" id="KW-0472">Membrane</keyword>
<dbReference type="Gene3D" id="1.10.10.10">
    <property type="entry name" value="Winged helix-like DNA-binding domain superfamily/Winged helix DNA-binding domain"/>
    <property type="match status" value="1"/>
</dbReference>
<dbReference type="Proteomes" id="UP000236413">
    <property type="component" value="Unassembled WGS sequence"/>
</dbReference>
<dbReference type="InterPro" id="IPR036388">
    <property type="entry name" value="WH-like_DNA-bd_sf"/>
</dbReference>
<feature type="transmembrane region" description="Helical" evidence="1">
    <location>
        <begin position="36"/>
        <end position="55"/>
    </location>
</feature>
<evidence type="ECO:0008006" key="4">
    <source>
        <dbReference type="Google" id="ProtNLM"/>
    </source>
</evidence>
<name>A0A316WUZ2_9FLAO</name>